<dbReference type="SUPFAM" id="SSF53756">
    <property type="entry name" value="UDP-Glycosyltransferase/glycogen phosphorylase"/>
    <property type="match status" value="1"/>
</dbReference>
<evidence type="ECO:0008006" key="3">
    <source>
        <dbReference type="Google" id="ProtNLM"/>
    </source>
</evidence>
<proteinExistence type="predicted"/>
<sequence>MKTFLFALGHPAHYHLFKNIANMLKTDGHKVIFVITPKDILENLMILNNEEYSVLAKKKVNENILSKITKVIFSTKSLCKIVKSQNVDLLIGCLPQIAYCGKVLSIPSIFVGEDDFSITWMQGIITYPFANHILAPSSTNVNPFSFKKIAYLGYNELTYLHPNHFIPNKAIVEKYFSTVKPYFILRFAQLNAYHDLGVNAINTQTAQKLVDILNPYGDIYITSERELEPQFEQYRIKINPLDMHHVMAFASLYIGDSQTMAAEAGVLGTPFVRFNDFVGKIGYLKELEDVYKLGFGIKTSEVSKLYSTIEELLQMANRRKIFQNRRATMLSDKIDCSAFFTWFIENYPESKRILKADPDYQLNFK</sequence>
<evidence type="ECO:0000313" key="2">
    <source>
        <dbReference type="Proteomes" id="UP001193389"/>
    </source>
</evidence>
<dbReference type="EMBL" id="AP018694">
    <property type="protein sequence ID" value="BBE16232.1"/>
    <property type="molecule type" value="Genomic_DNA"/>
</dbReference>
<keyword evidence="2" id="KW-1185">Reference proteome</keyword>
<dbReference type="RefSeq" id="WP_318349324.1">
    <property type="nucleotide sequence ID" value="NZ_AP018694.1"/>
</dbReference>
<evidence type="ECO:0000313" key="1">
    <source>
        <dbReference type="EMBL" id="BBE16232.1"/>
    </source>
</evidence>
<dbReference type="Proteomes" id="UP001193389">
    <property type="component" value="Chromosome"/>
</dbReference>
<protein>
    <recommendedName>
        <fullName evidence="3">DUF354 domain-containing protein</fullName>
    </recommendedName>
</protein>
<dbReference type="InterPro" id="IPR007152">
    <property type="entry name" value="DUF354"/>
</dbReference>
<dbReference type="AlphaFoldDB" id="A0A5K7S3W3"/>
<accession>A0A5K7S3W3</accession>
<gene>
    <name evidence="1" type="ORF">AQPE_0369</name>
</gene>
<dbReference type="PANTHER" id="PTHR39662:SF1">
    <property type="entry name" value="DUF354 DOMAIN-CONTAINING PROTEIN"/>
    <property type="match status" value="1"/>
</dbReference>
<dbReference type="Pfam" id="PF04007">
    <property type="entry name" value="DUF354"/>
    <property type="match status" value="1"/>
</dbReference>
<reference evidence="1" key="1">
    <citation type="journal article" date="2020" name="Int. J. Syst. Evol. Microbiol.">
        <title>Aquipluma nitroreducens gen. nov. sp. nov., a novel facultatively anaerobic bacterium isolated from a freshwater lake.</title>
        <authorList>
            <person name="Watanabe M."/>
            <person name="Kojima H."/>
            <person name="Fukui M."/>
        </authorList>
    </citation>
    <scope>NUCLEOTIDE SEQUENCE</scope>
    <source>
        <strain evidence="1">MeG22</strain>
    </source>
</reference>
<dbReference type="PANTHER" id="PTHR39662">
    <property type="entry name" value="DUF354 DOMAIN-CONTAINING PROTEIN-RELATED"/>
    <property type="match status" value="1"/>
</dbReference>
<dbReference type="KEGG" id="anf:AQPE_0369"/>
<organism evidence="1 2">
    <name type="scientific">Aquipluma nitroreducens</name>
    <dbReference type="NCBI Taxonomy" id="2010828"/>
    <lineage>
        <taxon>Bacteria</taxon>
        <taxon>Pseudomonadati</taxon>
        <taxon>Bacteroidota</taxon>
        <taxon>Bacteroidia</taxon>
        <taxon>Marinilabiliales</taxon>
        <taxon>Prolixibacteraceae</taxon>
        <taxon>Aquipluma</taxon>
    </lineage>
</organism>
<name>A0A5K7S3W3_9BACT</name>